<evidence type="ECO:0000313" key="1">
    <source>
        <dbReference type="EMBL" id="KAI0041327.1"/>
    </source>
</evidence>
<organism evidence="1 2">
    <name type="scientific">Auriscalpium vulgare</name>
    <dbReference type="NCBI Taxonomy" id="40419"/>
    <lineage>
        <taxon>Eukaryota</taxon>
        <taxon>Fungi</taxon>
        <taxon>Dikarya</taxon>
        <taxon>Basidiomycota</taxon>
        <taxon>Agaricomycotina</taxon>
        <taxon>Agaricomycetes</taxon>
        <taxon>Russulales</taxon>
        <taxon>Auriscalpiaceae</taxon>
        <taxon>Auriscalpium</taxon>
    </lineage>
</organism>
<feature type="non-terminal residue" evidence="1">
    <location>
        <position position="238"/>
    </location>
</feature>
<reference evidence="1" key="1">
    <citation type="submission" date="2021-02" db="EMBL/GenBank/DDBJ databases">
        <authorList>
            <consortium name="DOE Joint Genome Institute"/>
            <person name="Ahrendt S."/>
            <person name="Looney B.P."/>
            <person name="Miyauchi S."/>
            <person name="Morin E."/>
            <person name="Drula E."/>
            <person name="Courty P.E."/>
            <person name="Chicoki N."/>
            <person name="Fauchery L."/>
            <person name="Kohler A."/>
            <person name="Kuo A."/>
            <person name="Labutti K."/>
            <person name="Pangilinan J."/>
            <person name="Lipzen A."/>
            <person name="Riley R."/>
            <person name="Andreopoulos W."/>
            <person name="He G."/>
            <person name="Johnson J."/>
            <person name="Barry K.W."/>
            <person name="Grigoriev I.V."/>
            <person name="Nagy L."/>
            <person name="Hibbett D."/>
            <person name="Henrissat B."/>
            <person name="Matheny P.B."/>
            <person name="Labbe J."/>
            <person name="Martin F."/>
        </authorList>
    </citation>
    <scope>NUCLEOTIDE SEQUENCE</scope>
    <source>
        <strain evidence="1">FP105234-sp</strain>
    </source>
</reference>
<proteinExistence type="predicted"/>
<dbReference type="EMBL" id="MU276129">
    <property type="protein sequence ID" value="KAI0041327.1"/>
    <property type="molecule type" value="Genomic_DNA"/>
</dbReference>
<keyword evidence="2" id="KW-1185">Reference proteome</keyword>
<evidence type="ECO:0000313" key="2">
    <source>
        <dbReference type="Proteomes" id="UP000814033"/>
    </source>
</evidence>
<reference evidence="1" key="2">
    <citation type="journal article" date="2022" name="New Phytol.">
        <title>Evolutionary transition to the ectomycorrhizal habit in the genomes of a hyperdiverse lineage of mushroom-forming fungi.</title>
        <authorList>
            <person name="Looney B."/>
            <person name="Miyauchi S."/>
            <person name="Morin E."/>
            <person name="Drula E."/>
            <person name="Courty P.E."/>
            <person name="Kohler A."/>
            <person name="Kuo A."/>
            <person name="LaButti K."/>
            <person name="Pangilinan J."/>
            <person name="Lipzen A."/>
            <person name="Riley R."/>
            <person name="Andreopoulos W."/>
            <person name="He G."/>
            <person name="Johnson J."/>
            <person name="Nolan M."/>
            <person name="Tritt A."/>
            <person name="Barry K.W."/>
            <person name="Grigoriev I.V."/>
            <person name="Nagy L.G."/>
            <person name="Hibbett D."/>
            <person name="Henrissat B."/>
            <person name="Matheny P.B."/>
            <person name="Labbe J."/>
            <person name="Martin F.M."/>
        </authorList>
    </citation>
    <scope>NUCLEOTIDE SEQUENCE</scope>
    <source>
        <strain evidence="1">FP105234-sp</strain>
    </source>
</reference>
<comment type="caution">
    <text evidence="1">The sequence shown here is derived from an EMBL/GenBank/DDBJ whole genome shotgun (WGS) entry which is preliminary data.</text>
</comment>
<sequence>GFKNFVVVGTGNLGAVLIDHFLDLKANGSVDRVLVFTRPSSEPATSRKYAAKGAEVVGLDYDDRAALAKALAGVDVVISTVNTAALAAQLTIAEVAKAAGVKLFLPSEFGNPTLGGQGFLAGKANLHQKFKDIGLPTTLVFTGAFADFIWVPFLELDIKSGKVSVGGDGNALNTFTSLPDIARFLGYILTSLPAEKLTNLPVLRLEGERKVCPSTRSSRSTRRRQARSCRSSTSPLRT</sequence>
<protein>
    <submittedName>
        <fullName evidence="1">NAD(P)-binding protein</fullName>
    </submittedName>
</protein>
<accession>A0ACB8RBT5</accession>
<gene>
    <name evidence="1" type="ORF">FA95DRAFT_1565465</name>
</gene>
<dbReference type="Proteomes" id="UP000814033">
    <property type="component" value="Unassembled WGS sequence"/>
</dbReference>
<name>A0ACB8RBT5_9AGAM</name>
<feature type="non-terminal residue" evidence="1">
    <location>
        <position position="1"/>
    </location>
</feature>